<protein>
    <submittedName>
        <fullName evidence="9">Membrane associated rhomboid family serine protease</fullName>
    </submittedName>
</protein>
<evidence type="ECO:0000313" key="9">
    <source>
        <dbReference type="EMBL" id="NIK74306.1"/>
    </source>
</evidence>
<keyword evidence="10" id="KW-1185">Reference proteome</keyword>
<reference evidence="9 10" key="1">
    <citation type="submission" date="2020-03" db="EMBL/GenBank/DDBJ databases">
        <title>Genomic Encyclopedia of Type Strains, Phase IV (KMG-IV): sequencing the most valuable type-strain genomes for metagenomic binning, comparative biology and taxonomic classification.</title>
        <authorList>
            <person name="Goeker M."/>
        </authorList>
    </citation>
    <scope>NUCLEOTIDE SEQUENCE [LARGE SCALE GENOMIC DNA]</scope>
    <source>
        <strain evidence="9 10">DSM 5718</strain>
    </source>
</reference>
<name>A0A846MRU3_9BACT</name>
<dbReference type="PANTHER" id="PTHR43731">
    <property type="entry name" value="RHOMBOID PROTEASE"/>
    <property type="match status" value="1"/>
</dbReference>
<evidence type="ECO:0000256" key="2">
    <source>
        <dbReference type="ARBA" id="ARBA00009045"/>
    </source>
</evidence>
<evidence type="ECO:0000256" key="1">
    <source>
        <dbReference type="ARBA" id="ARBA00004141"/>
    </source>
</evidence>
<feature type="transmembrane region" description="Helical" evidence="7">
    <location>
        <begin position="239"/>
        <end position="258"/>
    </location>
</feature>
<keyword evidence="3 7" id="KW-0812">Transmembrane</keyword>
<gene>
    <name evidence="9" type="ORF">FHS56_001819</name>
</gene>
<evidence type="ECO:0000256" key="6">
    <source>
        <dbReference type="ARBA" id="ARBA00023136"/>
    </source>
</evidence>
<feature type="transmembrane region" description="Helical" evidence="7">
    <location>
        <begin position="7"/>
        <end position="26"/>
    </location>
</feature>
<comment type="caution">
    <text evidence="9">The sequence shown here is derived from an EMBL/GenBank/DDBJ whole genome shotgun (WGS) entry which is preliminary data.</text>
</comment>
<feature type="domain" description="Peptidase S54 rhomboid" evidence="8">
    <location>
        <begin position="47"/>
        <end position="103"/>
    </location>
</feature>
<feature type="domain" description="Peptidase S54 rhomboid" evidence="8">
    <location>
        <begin position="165"/>
        <end position="255"/>
    </location>
</feature>
<evidence type="ECO:0000259" key="8">
    <source>
        <dbReference type="Pfam" id="PF01694"/>
    </source>
</evidence>
<feature type="transmembrane region" description="Helical" evidence="7">
    <location>
        <begin position="215"/>
        <end position="233"/>
    </location>
</feature>
<dbReference type="Proteomes" id="UP000537126">
    <property type="component" value="Unassembled WGS sequence"/>
</dbReference>
<dbReference type="InterPro" id="IPR022764">
    <property type="entry name" value="Peptidase_S54_rhomboid_dom"/>
</dbReference>
<comment type="similarity">
    <text evidence="2">Belongs to the peptidase S54 family.</text>
</comment>
<dbReference type="InterPro" id="IPR050925">
    <property type="entry name" value="Rhomboid_protease_S54"/>
</dbReference>
<evidence type="ECO:0000313" key="10">
    <source>
        <dbReference type="Proteomes" id="UP000537126"/>
    </source>
</evidence>
<organism evidence="9 10">
    <name type="scientific">Thermonema lapsum</name>
    <dbReference type="NCBI Taxonomy" id="28195"/>
    <lineage>
        <taxon>Bacteria</taxon>
        <taxon>Pseudomonadati</taxon>
        <taxon>Bacteroidota</taxon>
        <taxon>Cytophagia</taxon>
        <taxon>Cytophagales</taxon>
        <taxon>Thermonemataceae</taxon>
        <taxon>Thermonema</taxon>
    </lineage>
</organism>
<evidence type="ECO:0000256" key="7">
    <source>
        <dbReference type="SAM" id="Phobius"/>
    </source>
</evidence>
<dbReference type="AlphaFoldDB" id="A0A846MRU3"/>
<dbReference type="RefSeq" id="WP_166919853.1">
    <property type="nucleotide sequence ID" value="NZ_JAASRN010000002.1"/>
</dbReference>
<dbReference type="PANTHER" id="PTHR43731:SF14">
    <property type="entry name" value="PRESENILIN-ASSOCIATED RHOMBOID-LIKE PROTEIN, MITOCHONDRIAL"/>
    <property type="match status" value="1"/>
</dbReference>
<accession>A0A846MRU3</accession>
<proteinExistence type="inferred from homology"/>
<keyword evidence="4" id="KW-0378">Hydrolase</keyword>
<keyword evidence="9" id="KW-0645">Protease</keyword>
<dbReference type="GO" id="GO:0006508">
    <property type="term" value="P:proteolysis"/>
    <property type="evidence" value="ECO:0007669"/>
    <property type="project" value="UniProtKB-KW"/>
</dbReference>
<evidence type="ECO:0000256" key="3">
    <source>
        <dbReference type="ARBA" id="ARBA00022692"/>
    </source>
</evidence>
<dbReference type="SUPFAM" id="SSF144091">
    <property type="entry name" value="Rhomboid-like"/>
    <property type="match status" value="1"/>
</dbReference>
<feature type="transmembrane region" description="Helical" evidence="7">
    <location>
        <begin position="182"/>
        <end position="203"/>
    </location>
</feature>
<feature type="transmembrane region" description="Helical" evidence="7">
    <location>
        <begin position="85"/>
        <end position="103"/>
    </location>
</feature>
<dbReference type="GO" id="GO:0004252">
    <property type="term" value="F:serine-type endopeptidase activity"/>
    <property type="evidence" value="ECO:0007669"/>
    <property type="project" value="InterPro"/>
</dbReference>
<keyword evidence="5 7" id="KW-1133">Transmembrane helix</keyword>
<dbReference type="GO" id="GO:0016020">
    <property type="term" value="C:membrane"/>
    <property type="evidence" value="ECO:0007669"/>
    <property type="project" value="UniProtKB-SubCell"/>
</dbReference>
<dbReference type="Gene3D" id="1.20.1540.10">
    <property type="entry name" value="Rhomboid-like"/>
    <property type="match status" value="1"/>
</dbReference>
<feature type="transmembrane region" description="Helical" evidence="7">
    <location>
        <begin position="49"/>
        <end position="73"/>
    </location>
</feature>
<dbReference type="EMBL" id="JAASRN010000002">
    <property type="protein sequence ID" value="NIK74306.1"/>
    <property type="molecule type" value="Genomic_DNA"/>
</dbReference>
<comment type="subcellular location">
    <subcellularLocation>
        <location evidence="1">Membrane</location>
        <topology evidence="1">Multi-pass membrane protein</topology>
    </subcellularLocation>
</comment>
<dbReference type="Pfam" id="PF01694">
    <property type="entry name" value="Rhomboid"/>
    <property type="match status" value="2"/>
</dbReference>
<evidence type="ECO:0000256" key="5">
    <source>
        <dbReference type="ARBA" id="ARBA00022989"/>
    </source>
</evidence>
<dbReference type="InterPro" id="IPR035952">
    <property type="entry name" value="Rhomboid-like_sf"/>
</dbReference>
<sequence>MLNRLPPITMALLISNVLMFFVYQYTPLGNSRLLELYAFQSPLFRPHQLFTYMFLHANFWHLFSNMFGLYVFGALLEHVLGDKRYLILYLVCGIGAGVAQNAVRYWEYRKLQNDKIAFLSEPTPNQFRAYIKEHVGDEEDLNPAFVEFMEEYERNAQNSNYIATAKQYVSRIAQQQVDIPTVGASGAIFGIIMAFALLFPNLRMMLLIPPIPIKAKYLALLYAGFELYSLIQQNPNDNVAHFAHLSGMIFAYILVKYWRVPQYH</sequence>
<evidence type="ECO:0000256" key="4">
    <source>
        <dbReference type="ARBA" id="ARBA00022801"/>
    </source>
</evidence>
<keyword evidence="6 7" id="KW-0472">Membrane</keyword>